<evidence type="ECO:0000313" key="3">
    <source>
        <dbReference type="WBParaSite" id="jg25423"/>
    </source>
</evidence>
<organism evidence="2 3">
    <name type="scientific">Ditylenchus dipsaci</name>
    <dbReference type="NCBI Taxonomy" id="166011"/>
    <lineage>
        <taxon>Eukaryota</taxon>
        <taxon>Metazoa</taxon>
        <taxon>Ecdysozoa</taxon>
        <taxon>Nematoda</taxon>
        <taxon>Chromadorea</taxon>
        <taxon>Rhabditida</taxon>
        <taxon>Tylenchina</taxon>
        <taxon>Tylenchomorpha</taxon>
        <taxon>Sphaerularioidea</taxon>
        <taxon>Anguinidae</taxon>
        <taxon>Anguininae</taxon>
        <taxon>Ditylenchus</taxon>
    </lineage>
</organism>
<feature type="region of interest" description="Disordered" evidence="1">
    <location>
        <begin position="1"/>
        <end position="38"/>
    </location>
</feature>
<feature type="compositionally biased region" description="Polar residues" evidence="1">
    <location>
        <begin position="171"/>
        <end position="181"/>
    </location>
</feature>
<dbReference type="AlphaFoldDB" id="A0A915E284"/>
<dbReference type="Proteomes" id="UP000887574">
    <property type="component" value="Unplaced"/>
</dbReference>
<evidence type="ECO:0000256" key="1">
    <source>
        <dbReference type="SAM" id="MobiDB-lite"/>
    </source>
</evidence>
<feature type="compositionally biased region" description="Polar residues" evidence="1">
    <location>
        <begin position="7"/>
        <end position="25"/>
    </location>
</feature>
<feature type="compositionally biased region" description="Pro residues" evidence="1">
    <location>
        <begin position="193"/>
        <end position="205"/>
    </location>
</feature>
<dbReference type="WBParaSite" id="jg25423">
    <property type="protein sequence ID" value="jg25423"/>
    <property type="gene ID" value="jg25423"/>
</dbReference>
<keyword evidence="2" id="KW-1185">Reference proteome</keyword>
<feature type="region of interest" description="Disordered" evidence="1">
    <location>
        <begin position="171"/>
        <end position="205"/>
    </location>
</feature>
<evidence type="ECO:0000313" key="2">
    <source>
        <dbReference type="Proteomes" id="UP000887574"/>
    </source>
</evidence>
<name>A0A915E284_9BILA</name>
<feature type="compositionally biased region" description="Basic and acidic residues" evidence="1">
    <location>
        <begin position="27"/>
        <end position="38"/>
    </location>
</feature>
<proteinExistence type="predicted"/>
<protein>
    <submittedName>
        <fullName evidence="3">Uncharacterized protein</fullName>
    </submittedName>
</protein>
<feature type="region of interest" description="Disordered" evidence="1">
    <location>
        <begin position="541"/>
        <end position="571"/>
    </location>
</feature>
<accession>A0A915E284</accession>
<feature type="compositionally biased region" description="Low complexity" evidence="1">
    <location>
        <begin position="541"/>
        <end position="570"/>
    </location>
</feature>
<reference evidence="3" key="1">
    <citation type="submission" date="2022-11" db="UniProtKB">
        <authorList>
            <consortium name="WormBaseParasite"/>
        </authorList>
    </citation>
    <scope>IDENTIFICATION</scope>
</reference>
<sequence>MLHAMINNLTEVNEEQMASNENSDQAARMDARQEANENWDRQAAINAEDEERLNMLSGEEDELQLHEDEGTPKSSRKLLEGGGIKVVRAYHQATYARIHNTQKSVGVNYANLLDNNTKPYKRGSFCSIPQSSNCSCIVLEAEVRMKASQVSCILLVVLVPALCMASSGSSEQKTKRNTCNPLVQEPPKVSTPATPPTTPAAPTTVPTPAPGQCYCTPAAPSSGPSDQPAGGFHSECPLIQSFRNITYSANLTIDEQVDWELFIEDCENEYLANSTLSDEEKVVAISIFFKDFCKKHKNIHKKISHKKIANWGICEDFLYIHISIRVEITEKACTIDISGSYPVLEALENATESMSQQDQDLVYSLIVEIKACLEDFSFSYQQKLAQIHLKCKDFFGKNPHLEEPIKKCHIKGYGSFELFLSVCETFYSVVNVQDVLEGSDESDCVLIEAFSNATKDANVPLTYKTQLQEMNGKFKAFFKVNIDLSIRLKYVSQVCYNSSSLMPWLVEIYEELECGEWGDVFRMLFCSHLCSNNGPCNPGAGPGPNQVSSSVAPSTSVAPPSTSVAPASTTPKPADCTKVGSLIAVDSSNKTVLTTVLTNNYDSWNASMKVGFNNCFNNIRLAIWDNVNFPDEHSKLKKCQSSFWPTTTTVSANKMWSLTSKLASGWAPFANSSHALTKSC</sequence>